<organism evidence="17">
    <name type="scientific">Fagus sylvatica</name>
    <name type="common">Beechnut</name>
    <dbReference type="NCBI Taxonomy" id="28930"/>
    <lineage>
        <taxon>Eukaryota</taxon>
        <taxon>Viridiplantae</taxon>
        <taxon>Streptophyta</taxon>
        <taxon>Embryophyta</taxon>
        <taxon>Tracheophyta</taxon>
        <taxon>Spermatophyta</taxon>
        <taxon>Magnoliopsida</taxon>
        <taxon>eudicotyledons</taxon>
        <taxon>Gunneridae</taxon>
        <taxon>Pentapetalae</taxon>
        <taxon>rosids</taxon>
        <taxon>fabids</taxon>
        <taxon>Fagales</taxon>
        <taxon>Fagaceae</taxon>
        <taxon>Fagus</taxon>
    </lineage>
</organism>
<evidence type="ECO:0000256" key="5">
    <source>
        <dbReference type="ARBA" id="ARBA00022692"/>
    </source>
</evidence>
<accession>A0A2N9I8W5</accession>
<keyword evidence="5 13" id="KW-0812">Transmembrane</keyword>
<evidence type="ECO:0000256" key="9">
    <source>
        <dbReference type="ARBA" id="ARBA00023136"/>
    </source>
</evidence>
<feature type="transmembrane region" description="Helical" evidence="13">
    <location>
        <begin position="916"/>
        <end position="939"/>
    </location>
</feature>
<evidence type="ECO:0000256" key="3">
    <source>
        <dbReference type="ARBA" id="ARBA00022475"/>
    </source>
</evidence>
<dbReference type="Pfam" id="PF08263">
    <property type="entry name" value="LRRNT_2"/>
    <property type="match status" value="1"/>
</dbReference>
<keyword evidence="11" id="KW-0325">Glycoprotein</keyword>
<dbReference type="PROSITE" id="PS51450">
    <property type="entry name" value="LRR"/>
    <property type="match status" value="1"/>
</dbReference>
<name>A0A2N9I8W5_FAGSY</name>
<sequence>MKTTFLRFSLIFLLLLTEFISLEAIWSNSSVGNATVGCIEMEREALLKFKEGLKDPSRRLSSWVGEDCCKWLGVGCSNRTGNVIKLDLKTPFFCDPLYTSTVLCESLVGVLSPSLLELNYLNYLDLSNNDFQGMPIPNFIGSLNKLSYLNLSSANFSGTIPPHLGNLSNLLYLDLSTSVFLLPLSSLNSSLNWLSGLSSLQYLSLTGVNLSEATTYWLQTVNLLPSLLVLDLSYCHLHYLPQTFPSVNFTSLSVLDLSGNDFKSSSIPQWLFNITSLTNLKLGSCHLKDSYPNIAKGNLCNLRTLDLSYNYNISGDITEFFQALLGCSNSSLEELNLCGNQLIGNLPQSLGYLKRLRKLQLYDNSFYGSIPSSIQNLSRLEIMNLEGNMMNGTIPESIGQLSELRELGLAWNYWQGIMTETHFLNLTKLYWFSFSSPSRNPLLFNKTRDWTPPFSLEILQIFDCQLSTFPAWLRTQKELIVINLDNTSISDTIPNWFWNLSSQLEILDLSHNKLMGNLPKSLNFSSLKSVHLDFNNLEGPLPLWPNVTNFSLRSNLLSGPIPRGIGQEMSQLTDLDLSGNLLNGSIPSSINRLIRLQFLFLSNNHLSGKIHNHWKAMQHLEVIDLSRNNLSGGIPSSMCSLPYLEWLQLSNNNLSGDLLSLKYCSSWLSTLDLGENRLSGTIPKWIGERLSTITVLSLRGNMLFGKIPEQLCRLTYIHVLDLAHNNFSGSIPTCLGSLVGYIYVGYGIYDGYPKHMDLVVKGRQYEFNCQIFSVNTIDFSRNCLSGEIPTELTNLTLLNTLNLSSNQLTGKIPENIGALRQLETLDLSNNHLSGHIPPSMSSMTFLSHLNLSYNNLSGQIPSTNQFSTFDPSIYEGNPQLLGPPLPTNSSTPSDGDAEHKDHEDVPNDGEEQFEKVWLYLSIALGFIVGFWAVCGSLVIKKSWRHAYFCFVDKMKDRLLVVIAVNMARLQRKFEAERQ</sequence>
<keyword evidence="10" id="KW-0675">Receptor</keyword>
<feature type="domain" description="Leucine-rich repeat-containing N-terminal plant-type" evidence="15">
    <location>
        <begin position="41"/>
        <end position="77"/>
    </location>
</feature>
<evidence type="ECO:0000256" key="8">
    <source>
        <dbReference type="ARBA" id="ARBA00022989"/>
    </source>
</evidence>
<dbReference type="FunFam" id="3.80.10.10:FF:000095">
    <property type="entry name" value="LRR receptor-like serine/threonine-protein kinase GSO1"/>
    <property type="match status" value="1"/>
</dbReference>
<comment type="similarity">
    <text evidence="2">Belongs to the RLP family.</text>
</comment>
<evidence type="ECO:0000259" key="15">
    <source>
        <dbReference type="Pfam" id="PF08263"/>
    </source>
</evidence>
<protein>
    <submittedName>
        <fullName evidence="17">Uncharacterized protein</fullName>
    </submittedName>
</protein>
<dbReference type="InterPro" id="IPR001611">
    <property type="entry name" value="Leu-rich_rpt"/>
</dbReference>
<dbReference type="InterPro" id="IPR055414">
    <property type="entry name" value="LRR_R13L4/SHOC2-like"/>
</dbReference>
<reference evidence="17" key="1">
    <citation type="submission" date="2018-02" db="EMBL/GenBank/DDBJ databases">
        <authorList>
            <person name="Cohen D.B."/>
            <person name="Kent A.D."/>
        </authorList>
    </citation>
    <scope>NUCLEOTIDE SEQUENCE</scope>
</reference>
<evidence type="ECO:0000256" key="7">
    <source>
        <dbReference type="ARBA" id="ARBA00022737"/>
    </source>
</evidence>
<dbReference type="Pfam" id="PF13855">
    <property type="entry name" value="LRR_8"/>
    <property type="match status" value="1"/>
</dbReference>
<dbReference type="Gene3D" id="3.80.10.10">
    <property type="entry name" value="Ribonuclease Inhibitor"/>
    <property type="match status" value="4"/>
</dbReference>
<dbReference type="EMBL" id="OIVN01005014">
    <property type="protein sequence ID" value="SPD20490.1"/>
    <property type="molecule type" value="Genomic_DNA"/>
</dbReference>
<evidence type="ECO:0000259" key="16">
    <source>
        <dbReference type="Pfam" id="PF23598"/>
    </source>
</evidence>
<feature type="domain" description="Disease resistance R13L4/SHOC-2-like LRR" evidence="16">
    <location>
        <begin position="331"/>
        <end position="480"/>
    </location>
</feature>
<dbReference type="PANTHER" id="PTHR48063:SF29">
    <property type="entry name" value="LRR RECEPTOR-LIKE KINASE FAMILY PROTEIN"/>
    <property type="match status" value="1"/>
</dbReference>
<dbReference type="PANTHER" id="PTHR48063">
    <property type="entry name" value="LRR RECEPTOR-LIKE KINASE"/>
    <property type="match status" value="1"/>
</dbReference>
<evidence type="ECO:0000256" key="4">
    <source>
        <dbReference type="ARBA" id="ARBA00022614"/>
    </source>
</evidence>
<dbReference type="Pfam" id="PF23598">
    <property type="entry name" value="LRR_14"/>
    <property type="match status" value="1"/>
</dbReference>
<evidence type="ECO:0000256" key="14">
    <source>
        <dbReference type="SAM" id="SignalP"/>
    </source>
</evidence>
<feature type="chain" id="PRO_5014932192" evidence="14">
    <location>
        <begin position="25"/>
        <end position="978"/>
    </location>
</feature>
<dbReference type="PRINTS" id="PR00019">
    <property type="entry name" value="LEURICHRPT"/>
</dbReference>
<evidence type="ECO:0000256" key="12">
    <source>
        <dbReference type="SAM" id="MobiDB-lite"/>
    </source>
</evidence>
<feature type="region of interest" description="Disordered" evidence="12">
    <location>
        <begin position="880"/>
        <end position="907"/>
    </location>
</feature>
<dbReference type="InterPro" id="IPR046956">
    <property type="entry name" value="RLP23-like"/>
</dbReference>
<dbReference type="AlphaFoldDB" id="A0A2N9I8W5"/>
<evidence type="ECO:0000256" key="1">
    <source>
        <dbReference type="ARBA" id="ARBA00004251"/>
    </source>
</evidence>
<keyword evidence="3" id="KW-1003">Cell membrane</keyword>
<dbReference type="GO" id="GO:0005886">
    <property type="term" value="C:plasma membrane"/>
    <property type="evidence" value="ECO:0007669"/>
    <property type="project" value="UniProtKB-SubCell"/>
</dbReference>
<proteinExistence type="inferred from homology"/>
<evidence type="ECO:0000256" key="10">
    <source>
        <dbReference type="ARBA" id="ARBA00023170"/>
    </source>
</evidence>
<dbReference type="InterPro" id="IPR032675">
    <property type="entry name" value="LRR_dom_sf"/>
</dbReference>
<feature type="compositionally biased region" description="Basic and acidic residues" evidence="12">
    <location>
        <begin position="896"/>
        <end position="905"/>
    </location>
</feature>
<comment type="subcellular location">
    <subcellularLocation>
        <location evidence="1">Cell membrane</location>
        <topology evidence="1">Single-pass type I membrane protein</topology>
    </subcellularLocation>
</comment>
<keyword evidence="7" id="KW-0677">Repeat</keyword>
<evidence type="ECO:0000256" key="13">
    <source>
        <dbReference type="SAM" id="Phobius"/>
    </source>
</evidence>
<evidence type="ECO:0000313" key="17">
    <source>
        <dbReference type="EMBL" id="SPD20490.1"/>
    </source>
</evidence>
<keyword evidence="9 13" id="KW-0472">Membrane</keyword>
<gene>
    <name evidence="17" type="ORF">FSB_LOCUS48372</name>
</gene>
<dbReference type="Pfam" id="PF00560">
    <property type="entry name" value="LRR_1"/>
    <property type="match status" value="12"/>
</dbReference>
<keyword evidence="6 14" id="KW-0732">Signal</keyword>
<feature type="signal peptide" evidence="14">
    <location>
        <begin position="1"/>
        <end position="24"/>
    </location>
</feature>
<keyword evidence="4" id="KW-0433">Leucine-rich repeat</keyword>
<dbReference type="InterPro" id="IPR003591">
    <property type="entry name" value="Leu-rich_rpt_typical-subtyp"/>
</dbReference>
<dbReference type="SUPFAM" id="SSF52058">
    <property type="entry name" value="L domain-like"/>
    <property type="match status" value="3"/>
</dbReference>
<dbReference type="FunFam" id="3.80.10.10:FF:000213">
    <property type="entry name" value="Tyrosine-sulfated glycopeptide receptor 1"/>
    <property type="match status" value="1"/>
</dbReference>
<dbReference type="FunFam" id="3.80.10.10:FF:000383">
    <property type="entry name" value="Leucine-rich repeat receptor protein kinase EMS1"/>
    <property type="match status" value="1"/>
</dbReference>
<dbReference type="InterPro" id="IPR013210">
    <property type="entry name" value="LRR_N_plant-typ"/>
</dbReference>
<keyword evidence="8 13" id="KW-1133">Transmembrane helix</keyword>
<dbReference type="SMART" id="SM00369">
    <property type="entry name" value="LRR_TYP"/>
    <property type="match status" value="9"/>
</dbReference>
<evidence type="ECO:0000256" key="6">
    <source>
        <dbReference type="ARBA" id="ARBA00022729"/>
    </source>
</evidence>
<evidence type="ECO:0000256" key="11">
    <source>
        <dbReference type="ARBA" id="ARBA00023180"/>
    </source>
</evidence>
<evidence type="ECO:0000256" key="2">
    <source>
        <dbReference type="ARBA" id="ARBA00009592"/>
    </source>
</evidence>